<name>A0A7K3LWA8_9ACTN</name>
<dbReference type="EMBL" id="JAADZU010000135">
    <property type="protein sequence ID" value="NDK92542.1"/>
    <property type="molecule type" value="Genomic_DNA"/>
</dbReference>
<feature type="region of interest" description="Disordered" evidence="1">
    <location>
        <begin position="213"/>
        <end position="241"/>
    </location>
</feature>
<dbReference type="InterPro" id="IPR046112">
    <property type="entry name" value="DUF6049"/>
</dbReference>
<feature type="non-terminal residue" evidence="3">
    <location>
        <position position="513"/>
    </location>
</feature>
<feature type="chain" id="PRO_5029759368" evidence="2">
    <location>
        <begin position="49"/>
        <end position="513"/>
    </location>
</feature>
<feature type="region of interest" description="Disordered" evidence="1">
    <location>
        <begin position="297"/>
        <end position="332"/>
    </location>
</feature>
<proteinExistence type="predicted"/>
<accession>A0A7K3LWA8</accession>
<evidence type="ECO:0000256" key="2">
    <source>
        <dbReference type="SAM" id="SignalP"/>
    </source>
</evidence>
<keyword evidence="4" id="KW-1185">Reference proteome</keyword>
<dbReference type="Proteomes" id="UP000466307">
    <property type="component" value="Unassembled WGS sequence"/>
</dbReference>
<comment type="caution">
    <text evidence="3">The sequence shown here is derived from an EMBL/GenBank/DDBJ whole genome shotgun (WGS) entry which is preliminary data.</text>
</comment>
<evidence type="ECO:0000256" key="1">
    <source>
        <dbReference type="SAM" id="MobiDB-lite"/>
    </source>
</evidence>
<gene>
    <name evidence="3" type="ORF">GYA93_23745</name>
</gene>
<feature type="compositionally biased region" description="Low complexity" evidence="1">
    <location>
        <begin position="299"/>
        <end position="319"/>
    </location>
</feature>
<evidence type="ECO:0000313" key="4">
    <source>
        <dbReference type="Proteomes" id="UP000466307"/>
    </source>
</evidence>
<evidence type="ECO:0000313" key="3">
    <source>
        <dbReference type="EMBL" id="NDK92542.1"/>
    </source>
</evidence>
<dbReference type="AlphaFoldDB" id="A0A7K3LWA8"/>
<feature type="signal peptide" evidence="2">
    <location>
        <begin position="1"/>
        <end position="48"/>
    </location>
</feature>
<protein>
    <submittedName>
        <fullName evidence="3">Uncharacterized protein</fullName>
    </submittedName>
</protein>
<reference evidence="3 4" key="1">
    <citation type="submission" date="2020-01" db="EMBL/GenBank/DDBJ databases">
        <title>Investigation of new actinobacteria for the biodesulphurisation of diesel fuel.</title>
        <authorList>
            <person name="Athi Narayanan S.M."/>
        </authorList>
    </citation>
    <scope>NUCLEOTIDE SEQUENCE [LARGE SCALE GENOMIC DNA]</scope>
    <source>
        <strain evidence="3 4">213E</strain>
    </source>
</reference>
<keyword evidence="2" id="KW-0732">Signal</keyword>
<sequence length="513" mass="51254">MADRPARAVLRPIPAPPLAALPLAGLRRLVVLCAVAMLAMLAAAPAVAAPTSGSASVSPTASEGSRFARIVIDSLTPTMVTSTSGPTVSITGHVLNTSSRTIHDLSIRLERGDAVADADELRSALAGEHPPVAAASAFRPIGSDDGLTPGAQVAFDLTVPLSGATGLQIDRTGVYPLQINVNGQPDYGGMAQVAGSRTLLPVLSLPPNRARAASYVDPSESGTTTISGLGPDGSVSADTSDPSRLTLLWPLAAPPQLAPGVLGGNTEPVRLISEDLAASLGDGGRLKALLDPLRAVTQPPAGTAGSSSSAAPSPEAGTPDADGPSESAPPAVASEISRSMCLAVDPDLLVTVRAMSLGYVVTSNPADPTSPTTPGTGQAAAAAWLDELRSVSSRMCVVALPFAAADLTSLHQIDDVGLTAAALDSPADIIDAILGVRSVRGLTIPALGAIDAQGASLLHDADHHAALTSAGNVTPTRGVSDTGGYRIGDLGVSTFDQPVTAALAAVGTAPTTP</sequence>
<dbReference type="Pfam" id="PF19516">
    <property type="entry name" value="DUF6049"/>
    <property type="match status" value="1"/>
</dbReference>
<organism evidence="3 4">
    <name type="scientific">Gordonia desulfuricans</name>
    <dbReference type="NCBI Taxonomy" id="89051"/>
    <lineage>
        <taxon>Bacteria</taxon>
        <taxon>Bacillati</taxon>
        <taxon>Actinomycetota</taxon>
        <taxon>Actinomycetes</taxon>
        <taxon>Mycobacteriales</taxon>
        <taxon>Gordoniaceae</taxon>
        <taxon>Gordonia</taxon>
    </lineage>
</organism>